<evidence type="ECO:0000313" key="5">
    <source>
        <dbReference type="EMBL" id="ORA02663.1"/>
    </source>
</evidence>
<dbReference type="InterPro" id="IPR000835">
    <property type="entry name" value="HTH_MarR-typ"/>
</dbReference>
<keyword evidence="3" id="KW-0804">Transcription</keyword>
<name>A0A1W9YRJ7_MYCBA</name>
<dbReference type="InterPro" id="IPR039422">
    <property type="entry name" value="MarR/SlyA-like"/>
</dbReference>
<dbReference type="PANTHER" id="PTHR33164:SF64">
    <property type="entry name" value="TRANSCRIPTIONAL REGULATOR SLYA"/>
    <property type="match status" value="1"/>
</dbReference>
<sequence length="143" mass="15415">MPNERAADLTATTSVPAVLRAARKLTAGLEAELQREQLGIDHWLAVEALAAAAGLTMAELQAQTATAGPTLTRVVDKLISLSLAYREVDAVDRRKVRVYLSPRGDDLRARLSPALAEVEDRWLAAEGSALRKSLTRRGSRSIG</sequence>
<keyword evidence="6" id="KW-1185">Reference proteome</keyword>
<gene>
    <name evidence="5" type="ORF">BST17_22515</name>
</gene>
<dbReference type="PANTHER" id="PTHR33164">
    <property type="entry name" value="TRANSCRIPTIONAL REGULATOR, MARR FAMILY"/>
    <property type="match status" value="1"/>
</dbReference>
<evidence type="ECO:0000259" key="4">
    <source>
        <dbReference type="PROSITE" id="PS50995"/>
    </source>
</evidence>
<dbReference type="GO" id="GO:0003700">
    <property type="term" value="F:DNA-binding transcription factor activity"/>
    <property type="evidence" value="ECO:0007669"/>
    <property type="project" value="InterPro"/>
</dbReference>
<dbReference type="Gene3D" id="1.10.10.10">
    <property type="entry name" value="Winged helix-like DNA-binding domain superfamily/Winged helix DNA-binding domain"/>
    <property type="match status" value="1"/>
</dbReference>
<accession>A0A1W9YRJ7</accession>
<dbReference type="Pfam" id="PF12802">
    <property type="entry name" value="MarR_2"/>
    <property type="match status" value="1"/>
</dbReference>
<reference evidence="5 6" key="1">
    <citation type="submission" date="2017-02" db="EMBL/GenBank/DDBJ databases">
        <title>The new phylogeny of genus Mycobacterium.</title>
        <authorList>
            <person name="Tortoli E."/>
            <person name="Trovato A."/>
            <person name="Cirillo D.M."/>
        </authorList>
    </citation>
    <scope>NUCLEOTIDE SEQUENCE [LARGE SCALE GENOMIC DNA]</scope>
    <source>
        <strain evidence="5 6">DSM 45578</strain>
    </source>
</reference>
<dbReference type="OrthoDB" id="4629660at2"/>
<dbReference type="InterPro" id="IPR036390">
    <property type="entry name" value="WH_DNA-bd_sf"/>
</dbReference>
<evidence type="ECO:0000256" key="3">
    <source>
        <dbReference type="ARBA" id="ARBA00023163"/>
    </source>
</evidence>
<dbReference type="Proteomes" id="UP000192366">
    <property type="component" value="Unassembled WGS sequence"/>
</dbReference>
<comment type="caution">
    <text evidence="5">The sequence shown here is derived from an EMBL/GenBank/DDBJ whole genome shotgun (WGS) entry which is preliminary data.</text>
</comment>
<dbReference type="STRING" id="564198.BST17_22515"/>
<evidence type="ECO:0000256" key="2">
    <source>
        <dbReference type="ARBA" id="ARBA00023125"/>
    </source>
</evidence>
<organism evidence="5 6">
    <name type="scientific">Mycolicibacterium bacteremicum</name>
    <name type="common">Mycobacterium bacteremicum</name>
    <dbReference type="NCBI Taxonomy" id="564198"/>
    <lineage>
        <taxon>Bacteria</taxon>
        <taxon>Bacillati</taxon>
        <taxon>Actinomycetota</taxon>
        <taxon>Actinomycetes</taxon>
        <taxon>Mycobacteriales</taxon>
        <taxon>Mycobacteriaceae</taxon>
        <taxon>Mycolicibacterium</taxon>
    </lineage>
</organism>
<dbReference type="GO" id="GO:0006950">
    <property type="term" value="P:response to stress"/>
    <property type="evidence" value="ECO:0007669"/>
    <property type="project" value="TreeGrafter"/>
</dbReference>
<protein>
    <recommendedName>
        <fullName evidence="4">HTH marR-type domain-containing protein</fullName>
    </recommendedName>
</protein>
<dbReference type="InterPro" id="IPR036388">
    <property type="entry name" value="WH-like_DNA-bd_sf"/>
</dbReference>
<dbReference type="PROSITE" id="PS50995">
    <property type="entry name" value="HTH_MARR_2"/>
    <property type="match status" value="1"/>
</dbReference>
<keyword evidence="1" id="KW-0805">Transcription regulation</keyword>
<dbReference type="SMART" id="SM00347">
    <property type="entry name" value="HTH_MARR"/>
    <property type="match status" value="1"/>
</dbReference>
<dbReference type="SUPFAM" id="SSF46785">
    <property type="entry name" value="Winged helix' DNA-binding domain"/>
    <property type="match status" value="1"/>
</dbReference>
<feature type="domain" description="HTH marR-type" evidence="4">
    <location>
        <begin position="11"/>
        <end position="139"/>
    </location>
</feature>
<evidence type="ECO:0000256" key="1">
    <source>
        <dbReference type="ARBA" id="ARBA00023015"/>
    </source>
</evidence>
<dbReference type="EMBL" id="MVHJ01000026">
    <property type="protein sequence ID" value="ORA02663.1"/>
    <property type="molecule type" value="Genomic_DNA"/>
</dbReference>
<proteinExistence type="predicted"/>
<dbReference type="GO" id="GO:0003677">
    <property type="term" value="F:DNA binding"/>
    <property type="evidence" value="ECO:0007669"/>
    <property type="project" value="UniProtKB-KW"/>
</dbReference>
<dbReference type="AlphaFoldDB" id="A0A1W9YRJ7"/>
<keyword evidence="2" id="KW-0238">DNA-binding</keyword>
<evidence type="ECO:0000313" key="6">
    <source>
        <dbReference type="Proteomes" id="UP000192366"/>
    </source>
</evidence>